<dbReference type="InterPro" id="IPR013783">
    <property type="entry name" value="Ig-like_fold"/>
</dbReference>
<name>A0A4Y2VYR4_ARAVE</name>
<dbReference type="AlphaFoldDB" id="A0A4Y2VYR4"/>
<dbReference type="PANTHER" id="PTHR23278">
    <property type="entry name" value="SIDESTEP PROTEIN"/>
    <property type="match status" value="1"/>
</dbReference>
<dbReference type="InterPro" id="IPR036179">
    <property type="entry name" value="Ig-like_dom_sf"/>
</dbReference>
<evidence type="ECO:0000313" key="2">
    <source>
        <dbReference type="EMBL" id="GBO30269.1"/>
    </source>
</evidence>
<proteinExistence type="predicted"/>
<dbReference type="PANTHER" id="PTHR23278:SF19">
    <property type="entry name" value="OBSCURIN"/>
    <property type="match status" value="1"/>
</dbReference>
<feature type="domain" description="Ig-like" evidence="1">
    <location>
        <begin position="104"/>
        <end position="180"/>
    </location>
</feature>
<dbReference type="CDD" id="cd00096">
    <property type="entry name" value="Ig"/>
    <property type="match status" value="1"/>
</dbReference>
<dbReference type="PROSITE" id="PS50835">
    <property type="entry name" value="IG_LIKE"/>
    <property type="match status" value="1"/>
</dbReference>
<dbReference type="SUPFAM" id="SSF48726">
    <property type="entry name" value="Immunoglobulin"/>
    <property type="match status" value="1"/>
</dbReference>
<dbReference type="Pfam" id="PF13927">
    <property type="entry name" value="Ig_3"/>
    <property type="match status" value="1"/>
</dbReference>
<organism evidence="2 3">
    <name type="scientific">Araneus ventricosus</name>
    <name type="common">Orbweaver spider</name>
    <name type="synonym">Epeira ventricosa</name>
    <dbReference type="NCBI Taxonomy" id="182803"/>
    <lineage>
        <taxon>Eukaryota</taxon>
        <taxon>Metazoa</taxon>
        <taxon>Ecdysozoa</taxon>
        <taxon>Arthropoda</taxon>
        <taxon>Chelicerata</taxon>
        <taxon>Arachnida</taxon>
        <taxon>Araneae</taxon>
        <taxon>Araneomorphae</taxon>
        <taxon>Entelegynae</taxon>
        <taxon>Araneoidea</taxon>
        <taxon>Araneidae</taxon>
        <taxon>Araneus</taxon>
    </lineage>
</organism>
<dbReference type="Gene3D" id="2.60.40.10">
    <property type="entry name" value="Immunoglobulins"/>
    <property type="match status" value="1"/>
</dbReference>
<gene>
    <name evidence="2" type="ORF">AVEN_164909_1</name>
</gene>
<dbReference type="Proteomes" id="UP000499080">
    <property type="component" value="Unassembled WGS sequence"/>
</dbReference>
<feature type="non-terminal residue" evidence="2">
    <location>
        <position position="1"/>
    </location>
</feature>
<accession>A0A4Y2VYR4</accession>
<dbReference type="InterPro" id="IPR007110">
    <property type="entry name" value="Ig-like_dom"/>
</dbReference>
<evidence type="ECO:0000313" key="3">
    <source>
        <dbReference type="Proteomes" id="UP000499080"/>
    </source>
</evidence>
<dbReference type="OrthoDB" id="5843397at2759"/>
<keyword evidence="3" id="KW-1185">Reference proteome</keyword>
<comment type="caution">
    <text evidence="2">The sequence shown here is derived from an EMBL/GenBank/DDBJ whole genome shotgun (WGS) entry which is preliminary data.</text>
</comment>
<dbReference type="EMBL" id="BGPR01053458">
    <property type="protein sequence ID" value="GBO30269.1"/>
    <property type="molecule type" value="Genomic_DNA"/>
</dbReference>
<evidence type="ECO:0000259" key="1">
    <source>
        <dbReference type="PROSITE" id="PS50835"/>
    </source>
</evidence>
<sequence length="187" mass="20942">YCSQVPADEQTGRLRSKLEPTILVKRGREKFNSYGREFSVLFICGQVGLPLYPSPSGVSHGEWAILLFPRDINVPFYPLVPVKKVSIRGRDNGTYSGLIGPFTEGDSLVLICEARGGFPRPTVTWHRGTRLLQGSLSVDDHGVVRNELYFNRLRREDLLTVLTCRASNNNVSAPVYATVSLDLNRKY</sequence>
<protein>
    <recommendedName>
        <fullName evidence="1">Ig-like domain-containing protein</fullName>
    </recommendedName>
</protein>
<reference evidence="2 3" key="1">
    <citation type="journal article" date="2019" name="Sci. Rep.">
        <title>Orb-weaving spider Araneus ventricosus genome elucidates the spidroin gene catalogue.</title>
        <authorList>
            <person name="Kono N."/>
            <person name="Nakamura H."/>
            <person name="Ohtoshi R."/>
            <person name="Moran D.A.P."/>
            <person name="Shinohara A."/>
            <person name="Yoshida Y."/>
            <person name="Fujiwara M."/>
            <person name="Mori M."/>
            <person name="Tomita M."/>
            <person name="Arakawa K."/>
        </authorList>
    </citation>
    <scope>NUCLEOTIDE SEQUENCE [LARGE SCALE GENOMIC DNA]</scope>
</reference>